<dbReference type="UniPathway" id="UPA00665"/>
<comment type="subcellular location">
    <subcellularLocation>
        <location evidence="9">Cell membrane</location>
        <topology evidence="9">Multi-pass membrane protein</topology>
    </subcellularLocation>
</comment>
<sequence>MFAAFAAAVWALDQATKLVAVATLDRGESVTVVPSVFSFTLTRNAGAAFSTGTGFTVVLSAIAVVVCVVVIRMSAQLRDPGWAAGLGLLLGGALGNLTDRIVREPGFMRGHVVDFLHLNHWPVFNVADIGLTFAAIVIIWRTWRGVGLDGTRSG</sequence>
<comment type="catalytic activity">
    <reaction evidence="9 10">
        <text>Release of signal peptides from bacterial membrane prolipoproteins. Hydrolyzes -Xaa-Yaa-Zaa-|-(S,diacylglyceryl)Cys-, in which Xaa is hydrophobic (preferably Leu), and Yaa (Ala or Ser) and Zaa (Gly or Ala) have small, neutral side chains.</text>
        <dbReference type="EC" id="3.4.23.36"/>
    </reaction>
</comment>
<dbReference type="EMBL" id="VDUX01000001">
    <property type="protein sequence ID" value="TXL63315.1"/>
    <property type="molecule type" value="Genomic_DNA"/>
</dbReference>
<feature type="transmembrane region" description="Helical" evidence="9">
    <location>
        <begin position="83"/>
        <end position="102"/>
    </location>
</feature>
<dbReference type="InterPro" id="IPR001872">
    <property type="entry name" value="Peptidase_A8"/>
</dbReference>
<evidence type="ECO:0000256" key="1">
    <source>
        <dbReference type="ARBA" id="ARBA00006139"/>
    </source>
</evidence>
<evidence type="ECO:0000256" key="4">
    <source>
        <dbReference type="ARBA" id="ARBA00022692"/>
    </source>
</evidence>
<evidence type="ECO:0000256" key="2">
    <source>
        <dbReference type="ARBA" id="ARBA00022475"/>
    </source>
</evidence>
<dbReference type="GO" id="GO:0004190">
    <property type="term" value="F:aspartic-type endopeptidase activity"/>
    <property type="evidence" value="ECO:0007669"/>
    <property type="project" value="UniProtKB-UniRule"/>
</dbReference>
<comment type="function">
    <text evidence="9 10">This protein specifically catalyzes the removal of signal peptides from prolipoproteins.</text>
</comment>
<dbReference type="Proteomes" id="UP000321571">
    <property type="component" value="Unassembled WGS sequence"/>
</dbReference>
<evidence type="ECO:0000256" key="3">
    <source>
        <dbReference type="ARBA" id="ARBA00022670"/>
    </source>
</evidence>
<dbReference type="EC" id="3.4.23.36" evidence="9"/>
<evidence type="ECO:0000256" key="7">
    <source>
        <dbReference type="ARBA" id="ARBA00022989"/>
    </source>
</evidence>
<comment type="similarity">
    <text evidence="1 9 11">Belongs to the peptidase A8 family.</text>
</comment>
<reference evidence="12 13" key="1">
    <citation type="submission" date="2019-06" db="EMBL/GenBank/DDBJ databases">
        <title>Aeromicrobium sp. nov., isolated from a maize field.</title>
        <authorList>
            <person name="Lin S.-Y."/>
            <person name="Tsai C.-F."/>
            <person name="Young C.-C."/>
        </authorList>
    </citation>
    <scope>NUCLEOTIDE SEQUENCE [LARGE SCALE GENOMIC DNA]</scope>
    <source>
        <strain evidence="12 13">CC-CFT486</strain>
    </source>
</reference>
<dbReference type="HAMAP" id="MF_00161">
    <property type="entry name" value="LspA"/>
    <property type="match status" value="1"/>
</dbReference>
<feature type="transmembrane region" description="Helical" evidence="9">
    <location>
        <begin position="44"/>
        <end position="71"/>
    </location>
</feature>
<evidence type="ECO:0000256" key="10">
    <source>
        <dbReference type="RuleBase" id="RU000594"/>
    </source>
</evidence>
<keyword evidence="2 9" id="KW-1003">Cell membrane</keyword>
<dbReference type="AlphaFoldDB" id="A0A5C8NR15"/>
<comment type="pathway">
    <text evidence="9">Protein modification; lipoprotein biosynthesis (signal peptide cleavage).</text>
</comment>
<feature type="active site" evidence="9">
    <location>
        <position position="128"/>
    </location>
</feature>
<feature type="active site" evidence="9">
    <location>
        <position position="114"/>
    </location>
</feature>
<keyword evidence="8 9" id="KW-0472">Membrane</keyword>
<evidence type="ECO:0000256" key="11">
    <source>
        <dbReference type="RuleBase" id="RU004181"/>
    </source>
</evidence>
<dbReference type="PANTHER" id="PTHR33695">
    <property type="entry name" value="LIPOPROTEIN SIGNAL PEPTIDASE"/>
    <property type="match status" value="1"/>
</dbReference>
<dbReference type="GO" id="GO:0005886">
    <property type="term" value="C:plasma membrane"/>
    <property type="evidence" value="ECO:0007669"/>
    <property type="project" value="UniProtKB-SubCell"/>
</dbReference>
<gene>
    <name evidence="9 12" type="primary">lspA</name>
    <name evidence="12" type="ORF">FHP06_00965</name>
</gene>
<proteinExistence type="inferred from homology"/>
<comment type="caution">
    <text evidence="9">Lacks conserved residue(s) required for the propagation of feature annotation.</text>
</comment>
<dbReference type="Pfam" id="PF01252">
    <property type="entry name" value="Peptidase_A8"/>
    <property type="match status" value="1"/>
</dbReference>
<dbReference type="PANTHER" id="PTHR33695:SF1">
    <property type="entry name" value="LIPOPROTEIN SIGNAL PEPTIDASE"/>
    <property type="match status" value="1"/>
</dbReference>
<keyword evidence="4 9" id="KW-0812">Transmembrane</keyword>
<keyword evidence="3 9" id="KW-0645">Protease</keyword>
<keyword evidence="13" id="KW-1185">Reference proteome</keyword>
<name>A0A5C8NR15_9ACTN</name>
<evidence type="ECO:0000256" key="9">
    <source>
        <dbReference type="HAMAP-Rule" id="MF_00161"/>
    </source>
</evidence>
<dbReference type="PRINTS" id="PR00781">
    <property type="entry name" value="LIPOSIGPTASE"/>
</dbReference>
<keyword evidence="6 9" id="KW-0378">Hydrolase</keyword>
<keyword evidence="5 9" id="KW-0064">Aspartyl protease</keyword>
<feature type="transmembrane region" description="Helical" evidence="9">
    <location>
        <begin position="122"/>
        <end position="143"/>
    </location>
</feature>
<evidence type="ECO:0000313" key="12">
    <source>
        <dbReference type="EMBL" id="TXL63315.1"/>
    </source>
</evidence>
<comment type="caution">
    <text evidence="12">The sequence shown here is derived from an EMBL/GenBank/DDBJ whole genome shotgun (WGS) entry which is preliminary data.</text>
</comment>
<organism evidence="12 13">
    <name type="scientific">Aeromicrobium terrae</name>
    <dbReference type="NCBI Taxonomy" id="2498846"/>
    <lineage>
        <taxon>Bacteria</taxon>
        <taxon>Bacillati</taxon>
        <taxon>Actinomycetota</taxon>
        <taxon>Actinomycetes</taxon>
        <taxon>Propionibacteriales</taxon>
        <taxon>Nocardioidaceae</taxon>
        <taxon>Aeromicrobium</taxon>
    </lineage>
</organism>
<dbReference type="NCBIfam" id="TIGR00077">
    <property type="entry name" value="lspA"/>
    <property type="match status" value="1"/>
</dbReference>
<dbReference type="PROSITE" id="PS00855">
    <property type="entry name" value="SPASE_II"/>
    <property type="match status" value="1"/>
</dbReference>
<protein>
    <recommendedName>
        <fullName evidence="9">Lipoprotein signal peptidase</fullName>
        <ecNumber evidence="9">3.4.23.36</ecNumber>
    </recommendedName>
    <alternativeName>
        <fullName evidence="9">Prolipoprotein signal peptidase</fullName>
    </alternativeName>
    <alternativeName>
        <fullName evidence="9">Signal peptidase II</fullName>
        <shortName evidence="9">SPase II</shortName>
    </alternativeName>
</protein>
<evidence type="ECO:0000256" key="5">
    <source>
        <dbReference type="ARBA" id="ARBA00022750"/>
    </source>
</evidence>
<dbReference type="OrthoDB" id="4308908at2"/>
<evidence type="ECO:0000256" key="6">
    <source>
        <dbReference type="ARBA" id="ARBA00022801"/>
    </source>
</evidence>
<keyword evidence="7 9" id="KW-1133">Transmembrane helix</keyword>
<accession>A0A5C8NR15</accession>
<dbReference type="GO" id="GO:0006508">
    <property type="term" value="P:proteolysis"/>
    <property type="evidence" value="ECO:0007669"/>
    <property type="project" value="UniProtKB-KW"/>
</dbReference>
<evidence type="ECO:0000313" key="13">
    <source>
        <dbReference type="Proteomes" id="UP000321571"/>
    </source>
</evidence>
<evidence type="ECO:0000256" key="8">
    <source>
        <dbReference type="ARBA" id="ARBA00023136"/>
    </source>
</evidence>